<keyword evidence="1" id="KW-0472">Membrane</keyword>
<protein>
    <submittedName>
        <fullName evidence="2">Uncharacterized protein</fullName>
    </submittedName>
</protein>
<gene>
    <name evidence="2" type="ORF">PINE0816_LOCUS9045</name>
</gene>
<organism evidence="2">
    <name type="scientific">Proboscia inermis</name>
    <dbReference type="NCBI Taxonomy" id="420281"/>
    <lineage>
        <taxon>Eukaryota</taxon>
        <taxon>Sar</taxon>
        <taxon>Stramenopiles</taxon>
        <taxon>Ochrophyta</taxon>
        <taxon>Bacillariophyta</taxon>
        <taxon>Coscinodiscophyceae</taxon>
        <taxon>Rhizosoleniophycidae</taxon>
        <taxon>Rhizosoleniales</taxon>
        <taxon>Rhizosoleniaceae</taxon>
        <taxon>Proboscia</taxon>
    </lineage>
</organism>
<evidence type="ECO:0000256" key="1">
    <source>
        <dbReference type="SAM" id="Phobius"/>
    </source>
</evidence>
<accession>A0A7S0C4X0</accession>
<keyword evidence="1" id="KW-1133">Transmembrane helix</keyword>
<evidence type="ECO:0000313" key="2">
    <source>
        <dbReference type="EMBL" id="CAD8412916.1"/>
    </source>
</evidence>
<feature type="transmembrane region" description="Helical" evidence="1">
    <location>
        <begin position="94"/>
        <end position="112"/>
    </location>
</feature>
<feature type="transmembrane region" description="Helical" evidence="1">
    <location>
        <begin position="21"/>
        <end position="40"/>
    </location>
</feature>
<name>A0A7S0C4X0_9STRA</name>
<proteinExistence type="predicted"/>
<reference evidence="2" key="1">
    <citation type="submission" date="2021-01" db="EMBL/GenBank/DDBJ databases">
        <authorList>
            <person name="Corre E."/>
            <person name="Pelletier E."/>
            <person name="Niang G."/>
            <person name="Scheremetjew M."/>
            <person name="Finn R."/>
            <person name="Kale V."/>
            <person name="Holt S."/>
            <person name="Cochrane G."/>
            <person name="Meng A."/>
            <person name="Brown T."/>
            <person name="Cohen L."/>
        </authorList>
    </citation>
    <scope>NUCLEOTIDE SEQUENCE</scope>
    <source>
        <strain evidence="2">CCAP1064/1</strain>
    </source>
</reference>
<keyword evidence="1" id="KW-0812">Transmembrane</keyword>
<dbReference type="EMBL" id="HBEL01019094">
    <property type="protein sequence ID" value="CAD8412916.1"/>
    <property type="molecule type" value="Transcribed_RNA"/>
</dbReference>
<sequence>MRKESRGVRRATRTILSTNQMSKVLTPLWITVHAALIIYLHTSAHAAYNFNSSDNGREPDMNRRFPEHSWYFASLKRRLILSCDDFDIFSPMDLAFFGVIILMALELLSVLVKNGGRLAGSALIPVRAQHLDDLDSKDLLFIGLNKAATPPFVYILIRYLYFESNAVWDLKEASLVSKFKYAWNYQMLFEVKYKHYLTSLHTNPYLQNL</sequence>
<dbReference type="AlphaFoldDB" id="A0A7S0C4X0"/>